<proteinExistence type="predicted"/>
<name>A0A485PJ66_LYNPA</name>
<dbReference type="AlphaFoldDB" id="A0A485PJ66"/>
<evidence type="ECO:0000256" key="6">
    <source>
        <dbReference type="ARBA" id="ARBA00023136"/>
    </source>
</evidence>
<dbReference type="SMART" id="SM00034">
    <property type="entry name" value="CLECT"/>
    <property type="match status" value="1"/>
</dbReference>
<comment type="subcellular location">
    <subcellularLocation>
        <location evidence="1">Membrane</location>
        <topology evidence="1">Single-pass type II membrane protein</topology>
    </subcellularLocation>
</comment>
<evidence type="ECO:0000256" key="8">
    <source>
        <dbReference type="SAM" id="Phobius"/>
    </source>
</evidence>
<evidence type="ECO:0000256" key="7">
    <source>
        <dbReference type="ARBA" id="ARBA00023180"/>
    </source>
</evidence>
<feature type="transmembrane region" description="Helical" evidence="8">
    <location>
        <begin position="65"/>
        <end position="87"/>
    </location>
</feature>
<dbReference type="Gene3D" id="3.10.100.10">
    <property type="entry name" value="Mannose-Binding Protein A, subunit A"/>
    <property type="match status" value="1"/>
</dbReference>
<organism evidence="10 11">
    <name type="scientific">Lynx pardinus</name>
    <name type="common">Iberian lynx</name>
    <name type="synonym">Felis pardina</name>
    <dbReference type="NCBI Taxonomy" id="191816"/>
    <lineage>
        <taxon>Eukaryota</taxon>
        <taxon>Metazoa</taxon>
        <taxon>Chordata</taxon>
        <taxon>Craniata</taxon>
        <taxon>Vertebrata</taxon>
        <taxon>Euteleostomi</taxon>
        <taxon>Mammalia</taxon>
        <taxon>Eutheria</taxon>
        <taxon>Laurasiatheria</taxon>
        <taxon>Carnivora</taxon>
        <taxon>Feliformia</taxon>
        <taxon>Felidae</taxon>
        <taxon>Felinae</taxon>
        <taxon>Lynx</taxon>
    </lineage>
</organism>
<evidence type="ECO:0000259" key="9">
    <source>
        <dbReference type="PROSITE" id="PS50041"/>
    </source>
</evidence>
<feature type="domain" description="C-type lectin" evidence="9">
    <location>
        <begin position="119"/>
        <end position="226"/>
    </location>
</feature>
<sequence length="233" mass="26902">MNSQEVTYAELNLMKDSKRQQMKPKGTNISISVTEQELLYAELNLQNASQDLQGNDKNYHCKGKLIARILGIICLVLMSTVVTIVVVTPTEIPEQKNLSLTTKIQKAHHCGCPKEWFVYSNNCYYISTERKSWNESFMSCASKNSNLLYIDDEEEVYMLDFFIRSSWCRVSQTRNNSSWLWPKGLTFLSKPLSVSSEWDHNCTFLYVQAKKILIESCLEIKTYICKHQALQPT</sequence>
<dbReference type="GO" id="GO:0030246">
    <property type="term" value="F:carbohydrate binding"/>
    <property type="evidence" value="ECO:0007669"/>
    <property type="project" value="UniProtKB-KW"/>
</dbReference>
<dbReference type="EMBL" id="CAAGRJ010038555">
    <property type="protein sequence ID" value="VFV46245.1"/>
    <property type="molecule type" value="Genomic_DNA"/>
</dbReference>
<dbReference type="GO" id="GO:0016020">
    <property type="term" value="C:membrane"/>
    <property type="evidence" value="ECO:0007669"/>
    <property type="project" value="UniProtKB-SubCell"/>
</dbReference>
<evidence type="ECO:0000256" key="1">
    <source>
        <dbReference type="ARBA" id="ARBA00004606"/>
    </source>
</evidence>
<dbReference type="InterPro" id="IPR016187">
    <property type="entry name" value="CTDL_fold"/>
</dbReference>
<keyword evidence="5 8" id="KW-1133">Transmembrane helix</keyword>
<evidence type="ECO:0000256" key="3">
    <source>
        <dbReference type="ARBA" id="ARBA00022734"/>
    </source>
</evidence>
<evidence type="ECO:0000313" key="11">
    <source>
        <dbReference type="Proteomes" id="UP000386466"/>
    </source>
</evidence>
<evidence type="ECO:0000256" key="4">
    <source>
        <dbReference type="ARBA" id="ARBA00022968"/>
    </source>
</evidence>
<dbReference type="InterPro" id="IPR050919">
    <property type="entry name" value="NKG2/CD94_NK_receptors"/>
</dbReference>
<keyword evidence="7" id="KW-0325">Glycoprotein</keyword>
<protein>
    <recommendedName>
        <fullName evidence="9">C-type lectin domain-containing protein</fullName>
    </recommendedName>
</protein>
<dbReference type="SUPFAM" id="SSF56436">
    <property type="entry name" value="C-type lectin-like"/>
    <property type="match status" value="1"/>
</dbReference>
<reference evidence="10 11" key="1">
    <citation type="submission" date="2019-01" db="EMBL/GenBank/DDBJ databases">
        <authorList>
            <person name="Alioto T."/>
            <person name="Alioto T."/>
        </authorList>
    </citation>
    <scope>NUCLEOTIDE SEQUENCE [LARGE SCALE GENOMIC DNA]</scope>
</reference>
<dbReference type="PANTHER" id="PTHR22800">
    <property type="entry name" value="C-TYPE LECTIN PROTEINS"/>
    <property type="match status" value="1"/>
</dbReference>
<dbReference type="GO" id="GO:0002223">
    <property type="term" value="P:stimulatory C-type lectin receptor signaling pathway"/>
    <property type="evidence" value="ECO:0007669"/>
    <property type="project" value="TreeGrafter"/>
</dbReference>
<dbReference type="PANTHER" id="PTHR22800:SF255">
    <property type="entry name" value="C-TYPE LECTIN DOMAIN-CONTAINING PROTEIN"/>
    <property type="match status" value="1"/>
</dbReference>
<evidence type="ECO:0000256" key="5">
    <source>
        <dbReference type="ARBA" id="ARBA00022989"/>
    </source>
</evidence>
<accession>A0A485PJ66</accession>
<dbReference type="GO" id="GO:0045954">
    <property type="term" value="P:positive regulation of natural killer cell mediated cytotoxicity"/>
    <property type="evidence" value="ECO:0007669"/>
    <property type="project" value="TreeGrafter"/>
</dbReference>
<keyword evidence="11" id="KW-1185">Reference proteome</keyword>
<dbReference type="Pfam" id="PF00059">
    <property type="entry name" value="Lectin_C"/>
    <property type="match status" value="1"/>
</dbReference>
<dbReference type="PROSITE" id="PS50041">
    <property type="entry name" value="C_TYPE_LECTIN_2"/>
    <property type="match status" value="1"/>
</dbReference>
<dbReference type="CDD" id="cd03593">
    <property type="entry name" value="CLECT_NK_receptors_like"/>
    <property type="match status" value="1"/>
</dbReference>
<gene>
    <name evidence="10" type="ORF">LYPA_23C022753</name>
</gene>
<keyword evidence="6 8" id="KW-0472">Membrane</keyword>
<dbReference type="InterPro" id="IPR016186">
    <property type="entry name" value="C-type_lectin-like/link_sf"/>
</dbReference>
<evidence type="ECO:0000313" key="10">
    <source>
        <dbReference type="EMBL" id="VFV46245.1"/>
    </source>
</evidence>
<dbReference type="Gene3D" id="1.10.287.770">
    <property type="entry name" value="YojJ-like"/>
    <property type="match status" value="1"/>
</dbReference>
<keyword evidence="3" id="KW-0430">Lectin</keyword>
<keyword evidence="4" id="KW-0735">Signal-anchor</keyword>
<dbReference type="InterPro" id="IPR001304">
    <property type="entry name" value="C-type_lectin-like"/>
</dbReference>
<evidence type="ECO:0000256" key="2">
    <source>
        <dbReference type="ARBA" id="ARBA00022692"/>
    </source>
</evidence>
<dbReference type="InterPro" id="IPR033992">
    <property type="entry name" value="NKR-like_CTLD"/>
</dbReference>
<dbReference type="Proteomes" id="UP000386466">
    <property type="component" value="Unassembled WGS sequence"/>
</dbReference>
<keyword evidence="2 8" id="KW-0812">Transmembrane</keyword>